<keyword evidence="4" id="KW-1185">Reference proteome</keyword>
<proteinExistence type="predicted"/>
<feature type="region of interest" description="Disordered" evidence="1">
    <location>
        <begin position="1"/>
        <end position="38"/>
    </location>
</feature>
<name>A0ABW0VS78_9BACL</name>
<evidence type="ECO:0000313" key="3">
    <source>
        <dbReference type="EMBL" id="MFC5648425.1"/>
    </source>
</evidence>
<keyword evidence="2" id="KW-1133">Transmembrane helix</keyword>
<evidence type="ECO:0008006" key="5">
    <source>
        <dbReference type="Google" id="ProtNLM"/>
    </source>
</evidence>
<feature type="transmembrane region" description="Helical" evidence="2">
    <location>
        <begin position="48"/>
        <end position="64"/>
    </location>
</feature>
<dbReference type="RefSeq" id="WP_379186886.1">
    <property type="nucleotide sequence ID" value="NZ_JBHSOW010000016.1"/>
</dbReference>
<accession>A0ABW0VS78</accession>
<feature type="transmembrane region" description="Helical" evidence="2">
    <location>
        <begin position="76"/>
        <end position="94"/>
    </location>
</feature>
<organism evidence="3 4">
    <name type="scientific">Paenibacillus solisilvae</name>
    <dbReference type="NCBI Taxonomy" id="2486751"/>
    <lineage>
        <taxon>Bacteria</taxon>
        <taxon>Bacillati</taxon>
        <taxon>Bacillota</taxon>
        <taxon>Bacilli</taxon>
        <taxon>Bacillales</taxon>
        <taxon>Paenibacillaceae</taxon>
        <taxon>Paenibacillus</taxon>
    </lineage>
</organism>
<evidence type="ECO:0000256" key="1">
    <source>
        <dbReference type="SAM" id="MobiDB-lite"/>
    </source>
</evidence>
<evidence type="ECO:0000313" key="4">
    <source>
        <dbReference type="Proteomes" id="UP001596047"/>
    </source>
</evidence>
<dbReference type="Proteomes" id="UP001596047">
    <property type="component" value="Unassembled WGS sequence"/>
</dbReference>
<keyword evidence="2" id="KW-0812">Transmembrane</keyword>
<evidence type="ECO:0000256" key="2">
    <source>
        <dbReference type="SAM" id="Phobius"/>
    </source>
</evidence>
<protein>
    <recommendedName>
        <fullName evidence="5">Methyltransferase</fullName>
    </recommendedName>
</protein>
<comment type="caution">
    <text evidence="3">The sequence shown here is derived from an EMBL/GenBank/DDBJ whole genome shotgun (WGS) entry which is preliminary data.</text>
</comment>
<dbReference type="EMBL" id="JBHSOW010000016">
    <property type="protein sequence ID" value="MFC5648425.1"/>
    <property type="molecule type" value="Genomic_DNA"/>
</dbReference>
<keyword evidence="2" id="KW-0472">Membrane</keyword>
<reference evidence="4" key="1">
    <citation type="journal article" date="2019" name="Int. J. Syst. Evol. Microbiol.">
        <title>The Global Catalogue of Microorganisms (GCM) 10K type strain sequencing project: providing services to taxonomists for standard genome sequencing and annotation.</title>
        <authorList>
            <consortium name="The Broad Institute Genomics Platform"/>
            <consortium name="The Broad Institute Genome Sequencing Center for Infectious Disease"/>
            <person name="Wu L."/>
            <person name="Ma J."/>
        </authorList>
    </citation>
    <scope>NUCLEOTIDE SEQUENCE [LARGE SCALE GENOMIC DNA]</scope>
    <source>
        <strain evidence="4">CGMCC 1.3240</strain>
    </source>
</reference>
<sequence length="174" mass="19952">MSRSWERKVQKNQSTINKQRKKQGKEPLMSTSGKSSAAPVDTYRGRSILMPAFLVLFTAMYVILTVGSESYKESNTMFWVTIGLYLFLALVFVLRRPYMAVGKDFIRSRRFGGDRSLYKANIKSITLQKGYIIIAQQKGGNWVFSRVINRYPTNEMGERLRSFAASQDIPLTEK</sequence>
<gene>
    <name evidence="3" type="ORF">ACFPYJ_04665</name>
</gene>